<gene>
    <name evidence="1" type="ORF">D4L85_31590</name>
</gene>
<dbReference type="KEGG" id="chk:D4L85_31590"/>
<protein>
    <submittedName>
        <fullName evidence="1">Uncharacterized protein</fullName>
    </submittedName>
</protein>
<accession>A0A385T055</accession>
<proteinExistence type="predicted"/>
<dbReference type="AlphaFoldDB" id="A0A385T055"/>
<name>A0A385T055_9BACT</name>
<evidence type="ECO:0000313" key="2">
    <source>
        <dbReference type="Proteomes" id="UP000266183"/>
    </source>
</evidence>
<sequence length="220" mass="23834">MNFRKSLSMMIAGGALVVFSCNKDEQVVAPTIANEALTTVQLQLINTADASDKPTAQWEQLLDNNGNPLPVDVSQANLTLKANATYTAKIVLLDKTQSPVFVVSDEIKERANYHLFFFQPLPTSQPLVIPNSYPDDKNDVYPEPIPTPIPAGSALNLTIAITDHDINPQQYPVGLESNFAAGAAGTGWLRIVMRHQPNVKNGTYAPGSTDLDVGFTVTIQ</sequence>
<evidence type="ECO:0000313" key="1">
    <source>
        <dbReference type="EMBL" id="AYB35787.1"/>
    </source>
</evidence>
<reference evidence="2" key="1">
    <citation type="submission" date="2018-09" db="EMBL/GenBank/DDBJ databases">
        <title>Chryseolinea sp. KIS68-18 isolated from soil.</title>
        <authorList>
            <person name="Weon H.-Y."/>
            <person name="Kwon S.-W."/>
            <person name="Lee S.A."/>
        </authorList>
    </citation>
    <scope>NUCLEOTIDE SEQUENCE [LARGE SCALE GENOMIC DNA]</scope>
    <source>
        <strain evidence="2">KIS68-18</strain>
    </source>
</reference>
<keyword evidence="2" id="KW-1185">Reference proteome</keyword>
<dbReference type="OrthoDB" id="713689at2"/>
<dbReference type="PROSITE" id="PS51257">
    <property type="entry name" value="PROKAR_LIPOPROTEIN"/>
    <property type="match status" value="1"/>
</dbReference>
<dbReference type="Proteomes" id="UP000266183">
    <property type="component" value="Chromosome"/>
</dbReference>
<organism evidence="1 2">
    <name type="scientific">Chryseolinea soli</name>
    <dbReference type="NCBI Taxonomy" id="2321403"/>
    <lineage>
        <taxon>Bacteria</taxon>
        <taxon>Pseudomonadati</taxon>
        <taxon>Bacteroidota</taxon>
        <taxon>Cytophagia</taxon>
        <taxon>Cytophagales</taxon>
        <taxon>Fulvivirgaceae</taxon>
        <taxon>Chryseolinea</taxon>
    </lineage>
</organism>
<dbReference type="EMBL" id="CP032382">
    <property type="protein sequence ID" value="AYB35787.1"/>
    <property type="molecule type" value="Genomic_DNA"/>
</dbReference>